<protein>
    <recommendedName>
        <fullName evidence="5">Lipoprotein</fullName>
    </recommendedName>
</protein>
<comment type="caution">
    <text evidence="3">The sequence shown here is derived from an EMBL/GenBank/DDBJ whole genome shotgun (WGS) entry which is preliminary data.</text>
</comment>
<dbReference type="AlphaFoldDB" id="A6G913"/>
<proteinExistence type="predicted"/>
<keyword evidence="2" id="KW-0732">Signal</keyword>
<dbReference type="RefSeq" id="WP_006973208.1">
    <property type="nucleotide sequence ID" value="NZ_ABCS01000042.1"/>
</dbReference>
<feature type="chain" id="PRO_5002693776" description="Lipoprotein" evidence="2">
    <location>
        <begin position="28"/>
        <end position="295"/>
    </location>
</feature>
<evidence type="ECO:0000256" key="1">
    <source>
        <dbReference type="SAM" id="MobiDB-lite"/>
    </source>
</evidence>
<feature type="signal peptide" evidence="2">
    <location>
        <begin position="1"/>
        <end position="27"/>
    </location>
</feature>
<reference evidence="3 4" key="1">
    <citation type="submission" date="2007-06" db="EMBL/GenBank/DDBJ databases">
        <authorList>
            <person name="Shimkets L."/>
            <person name="Ferriera S."/>
            <person name="Johnson J."/>
            <person name="Kravitz S."/>
            <person name="Beeson K."/>
            <person name="Sutton G."/>
            <person name="Rogers Y.-H."/>
            <person name="Friedman R."/>
            <person name="Frazier M."/>
            <person name="Venter J.C."/>
        </authorList>
    </citation>
    <scope>NUCLEOTIDE SEQUENCE [LARGE SCALE GENOMIC DNA]</scope>
    <source>
        <strain evidence="3 4">SIR-1</strain>
    </source>
</reference>
<feature type="region of interest" description="Disordered" evidence="1">
    <location>
        <begin position="27"/>
        <end position="75"/>
    </location>
</feature>
<gene>
    <name evidence="3" type="ORF">PPSIR1_14140</name>
</gene>
<dbReference type="EMBL" id="ABCS01000042">
    <property type="protein sequence ID" value="EDM77699.1"/>
    <property type="molecule type" value="Genomic_DNA"/>
</dbReference>
<accession>A6G913</accession>
<dbReference type="STRING" id="391625.PPSIR1_14140"/>
<evidence type="ECO:0000313" key="4">
    <source>
        <dbReference type="Proteomes" id="UP000005801"/>
    </source>
</evidence>
<dbReference type="Proteomes" id="UP000005801">
    <property type="component" value="Unassembled WGS sequence"/>
</dbReference>
<name>A6G913_9BACT</name>
<keyword evidence="4" id="KW-1185">Reference proteome</keyword>
<evidence type="ECO:0008006" key="5">
    <source>
        <dbReference type="Google" id="ProtNLM"/>
    </source>
</evidence>
<sequence>MTTITLRPALGLGALALALSLSLACKSDDPGDDSPSFGDSKGDDDGTDAADDDAETTEDEVGDESDDFLPGGDMPSANACDPFSKDCPDGEKCVPYISGGGDTWDANKCVPVMGDGVSGDQCVTDSLTEGTDSCDGDNLCWQLVYDDQNQLVGTCLPYCGGSLDEPACENSGICQITNSGVVNVCVDACDPLLQDCGLEGVGCYIAGGQDFFTCQPISGGYEDAAPCIYTNDCLPGLFCSAGEAVPGCNSSGCCTNYCDLSDGGACDGKPDTECVAFFETPSPIYENLGVCISPL</sequence>
<dbReference type="PROSITE" id="PS51257">
    <property type="entry name" value="PROKAR_LIPOPROTEIN"/>
    <property type="match status" value="1"/>
</dbReference>
<feature type="compositionally biased region" description="Acidic residues" evidence="1">
    <location>
        <begin position="45"/>
        <end position="67"/>
    </location>
</feature>
<evidence type="ECO:0000256" key="2">
    <source>
        <dbReference type="SAM" id="SignalP"/>
    </source>
</evidence>
<organism evidence="3 4">
    <name type="scientific">Plesiocystis pacifica SIR-1</name>
    <dbReference type="NCBI Taxonomy" id="391625"/>
    <lineage>
        <taxon>Bacteria</taxon>
        <taxon>Pseudomonadati</taxon>
        <taxon>Myxococcota</taxon>
        <taxon>Polyangia</taxon>
        <taxon>Nannocystales</taxon>
        <taxon>Nannocystaceae</taxon>
        <taxon>Plesiocystis</taxon>
    </lineage>
</organism>
<evidence type="ECO:0000313" key="3">
    <source>
        <dbReference type="EMBL" id="EDM77699.1"/>
    </source>
</evidence>